<evidence type="ECO:0000256" key="3">
    <source>
        <dbReference type="PIRSR" id="PIRSR601461-2"/>
    </source>
</evidence>
<feature type="disulfide bond" evidence="3">
    <location>
        <begin position="297"/>
        <end position="331"/>
    </location>
</feature>
<dbReference type="InterPro" id="IPR033121">
    <property type="entry name" value="PEPTIDASE_A1"/>
</dbReference>
<comment type="similarity">
    <text evidence="1 4">Belongs to the peptidase A1 family.</text>
</comment>
<protein>
    <submittedName>
        <fullName evidence="8">Digestive cathepsin D CatD1</fullName>
        <ecNumber evidence="8">3.4.23.5</ecNumber>
    </submittedName>
</protein>
<evidence type="ECO:0000256" key="1">
    <source>
        <dbReference type="ARBA" id="ARBA00007447"/>
    </source>
</evidence>
<evidence type="ECO:0000256" key="2">
    <source>
        <dbReference type="PIRSR" id="PIRSR601461-1"/>
    </source>
</evidence>
<accession>A0A1J0KIR9</accession>
<name>A0A1J0KIR9_9HEMI</name>
<feature type="domain" description="Peptidase A1" evidence="7">
    <location>
        <begin position="66"/>
        <end position="370"/>
    </location>
</feature>
<feature type="chain" id="PRO_5012633630" evidence="6">
    <location>
        <begin position="19"/>
        <end position="418"/>
    </location>
</feature>
<dbReference type="PRINTS" id="PR00792">
    <property type="entry name" value="PEPSIN"/>
</dbReference>
<feature type="active site" evidence="2">
    <location>
        <position position="84"/>
    </location>
</feature>
<dbReference type="SUPFAM" id="SSF50630">
    <property type="entry name" value="Acid proteases"/>
    <property type="match status" value="1"/>
</dbReference>
<proteinExistence type="evidence at transcript level"/>
<keyword evidence="5" id="KW-1133">Transmembrane helix</keyword>
<evidence type="ECO:0000256" key="5">
    <source>
        <dbReference type="SAM" id="Phobius"/>
    </source>
</evidence>
<keyword evidence="5" id="KW-0472">Membrane</keyword>
<evidence type="ECO:0000256" key="6">
    <source>
        <dbReference type="SAM" id="SignalP"/>
    </source>
</evidence>
<keyword evidence="4" id="KW-0064">Aspartyl protease</keyword>
<dbReference type="EC" id="3.4.23.5" evidence="8"/>
<dbReference type="Gene3D" id="2.40.70.10">
    <property type="entry name" value="Acid Proteases"/>
    <property type="match status" value="2"/>
</dbReference>
<reference evidence="8" key="1">
    <citation type="journal article" date="2016" name="Comp. Biochem. Physiol. B, Biochem. Mol. Biol.">
        <title>Role of cathepsins D in the midgut of Dysdercus peruvianus.</title>
        <authorList>
            <person name="Pimentel A.C."/>
            <person name="Fuzita F.J."/>
            <person name="Palmisano G."/>
            <person name="Ferreira C."/>
            <person name="Terra W.R."/>
        </authorList>
    </citation>
    <scope>NUCLEOTIDE SEQUENCE</scope>
</reference>
<feature type="transmembrane region" description="Helical" evidence="5">
    <location>
        <begin position="395"/>
        <end position="415"/>
    </location>
</feature>
<keyword evidence="5" id="KW-0812">Transmembrane</keyword>
<dbReference type="InterPro" id="IPR034164">
    <property type="entry name" value="Pepsin-like_dom"/>
</dbReference>
<feature type="active site" evidence="2">
    <location>
        <position position="264"/>
    </location>
</feature>
<dbReference type="PANTHER" id="PTHR47966">
    <property type="entry name" value="BETA-SITE APP-CLEAVING ENZYME, ISOFORM A-RELATED"/>
    <property type="match status" value="1"/>
</dbReference>
<dbReference type="InterPro" id="IPR001461">
    <property type="entry name" value="Aspartic_peptidase_A1"/>
</dbReference>
<evidence type="ECO:0000313" key="8">
    <source>
        <dbReference type="EMBL" id="APC92571.1"/>
    </source>
</evidence>
<dbReference type="InterPro" id="IPR021109">
    <property type="entry name" value="Peptidase_aspartic_dom_sf"/>
</dbReference>
<dbReference type="InterPro" id="IPR001969">
    <property type="entry name" value="Aspartic_peptidase_AS"/>
</dbReference>
<evidence type="ECO:0000256" key="4">
    <source>
        <dbReference type="RuleBase" id="RU000454"/>
    </source>
</evidence>
<keyword evidence="3" id="KW-1015">Disulfide bond</keyword>
<dbReference type="PROSITE" id="PS51767">
    <property type="entry name" value="PEPTIDASE_A1"/>
    <property type="match status" value="1"/>
</dbReference>
<keyword evidence="4 8" id="KW-0378">Hydrolase</keyword>
<keyword evidence="6" id="KW-0732">Signal</keyword>
<dbReference type="Pfam" id="PF00026">
    <property type="entry name" value="Asp"/>
    <property type="match status" value="1"/>
</dbReference>
<dbReference type="PROSITE" id="PS00141">
    <property type="entry name" value="ASP_PROTEASE"/>
    <property type="match status" value="2"/>
</dbReference>
<dbReference type="EMBL" id="KX817799">
    <property type="protein sequence ID" value="APC92571.1"/>
    <property type="molecule type" value="mRNA"/>
</dbReference>
<feature type="signal peptide" evidence="6">
    <location>
        <begin position="1"/>
        <end position="18"/>
    </location>
</feature>
<keyword evidence="4" id="KW-0645">Protease</keyword>
<dbReference type="GO" id="GO:0004190">
    <property type="term" value="F:aspartic-type endopeptidase activity"/>
    <property type="evidence" value="ECO:0007669"/>
    <property type="project" value="UniProtKB-KW"/>
</dbReference>
<sequence length="418" mass="47389">MRYQFFIYVFLLFGSMEALERITLWRKPVPKSQEILKNIIKFAKSNNTNQQQRVEIDLFNFQNVQYYGTVYVGSGKSPFQVLFDTGSDIFWIPGKDVHGTCGVSHNKYDCSTSSSCTLLKKDDEINYLKGSTKYHLAKDTLTIGDVSIKQMEVGLVYEGDCEGSQFDGIIGMSLQMREDYQPMFRRMIDQHLVSHKVFSFRLNNKDTGMSGGELFLGGWDPVYSEEDFKYIPVNSEHTGFWSVAMNRVNFGSAVIAGLGHAIFDTGTSLIITSYSVANKIAIQINAIISQDIMFVECSRMKDVPSLVFSIHGTDYFLTADELLFMEMDGLCVLGLGASSQLQDNEWLLGDVFLSRFYSVHDYQNRRIALIRLNGTSPTAEPHSTTTPRRNGSSTMSFSICSIFSLSFMVLYLYIFNYR</sequence>
<organism evidence="8">
    <name type="scientific">Dysdercus peruvianus</name>
    <dbReference type="NCBI Taxonomy" id="685034"/>
    <lineage>
        <taxon>Eukaryota</taxon>
        <taxon>Metazoa</taxon>
        <taxon>Ecdysozoa</taxon>
        <taxon>Arthropoda</taxon>
        <taxon>Hexapoda</taxon>
        <taxon>Insecta</taxon>
        <taxon>Pterygota</taxon>
        <taxon>Neoptera</taxon>
        <taxon>Paraneoptera</taxon>
        <taxon>Hemiptera</taxon>
        <taxon>Heteroptera</taxon>
        <taxon>Panheteroptera</taxon>
        <taxon>Pentatomomorpha</taxon>
        <taxon>Pyrrhocoroidea</taxon>
        <taxon>Pyrrhocoridae</taxon>
        <taxon>Dysdercus</taxon>
    </lineage>
</organism>
<evidence type="ECO:0000259" key="7">
    <source>
        <dbReference type="PROSITE" id="PS51767"/>
    </source>
</evidence>
<dbReference type="GO" id="GO:0006508">
    <property type="term" value="P:proteolysis"/>
    <property type="evidence" value="ECO:0007669"/>
    <property type="project" value="UniProtKB-KW"/>
</dbReference>
<dbReference type="AlphaFoldDB" id="A0A1J0KIR9"/>
<dbReference type="CDD" id="cd05471">
    <property type="entry name" value="pepsin_like"/>
    <property type="match status" value="1"/>
</dbReference>